<dbReference type="GO" id="GO:0005524">
    <property type="term" value="F:ATP binding"/>
    <property type="evidence" value="ECO:0007669"/>
    <property type="project" value="InterPro"/>
</dbReference>
<dbReference type="PANTHER" id="PTHR37542:SF1">
    <property type="entry name" value="PRION-INHIBITION AND PROPAGATION HELO DOMAIN-CONTAINING PROTEIN"/>
    <property type="match status" value="1"/>
</dbReference>
<evidence type="ECO:0000259" key="1">
    <source>
        <dbReference type="PROSITE" id="PS50011"/>
    </source>
</evidence>
<dbReference type="Gene3D" id="1.10.510.10">
    <property type="entry name" value="Transferase(Phosphotransferase) domain 1"/>
    <property type="match status" value="1"/>
</dbReference>
<organism evidence="2 3">
    <name type="scientific">Penicillium camemberti (strain FM 013)</name>
    <dbReference type="NCBI Taxonomy" id="1429867"/>
    <lineage>
        <taxon>Eukaryota</taxon>
        <taxon>Fungi</taxon>
        <taxon>Dikarya</taxon>
        <taxon>Ascomycota</taxon>
        <taxon>Pezizomycotina</taxon>
        <taxon>Eurotiomycetes</taxon>
        <taxon>Eurotiomycetidae</taxon>
        <taxon>Eurotiales</taxon>
        <taxon>Aspergillaceae</taxon>
        <taxon>Penicillium</taxon>
    </lineage>
</organism>
<accession>A0A0G4PUK1</accession>
<proteinExistence type="predicted"/>
<evidence type="ECO:0000313" key="2">
    <source>
        <dbReference type="EMBL" id="CRL30088.1"/>
    </source>
</evidence>
<dbReference type="Proteomes" id="UP000053732">
    <property type="component" value="Unassembled WGS sequence"/>
</dbReference>
<dbReference type="EMBL" id="HG793177">
    <property type="protein sequence ID" value="CRL30088.1"/>
    <property type="molecule type" value="Genomic_DNA"/>
</dbReference>
<reference evidence="2 3" key="1">
    <citation type="journal article" date="2014" name="Nat. Commun.">
        <title>Multiple recent horizontal transfers of a large genomic region in cheese making fungi.</title>
        <authorList>
            <person name="Cheeseman K."/>
            <person name="Ropars J."/>
            <person name="Renault P."/>
            <person name="Dupont J."/>
            <person name="Gouzy J."/>
            <person name="Branca A."/>
            <person name="Abraham A.L."/>
            <person name="Ceppi M."/>
            <person name="Conseiller E."/>
            <person name="Debuchy R."/>
            <person name="Malagnac F."/>
            <person name="Goarin A."/>
            <person name="Silar P."/>
            <person name="Lacoste S."/>
            <person name="Sallet E."/>
            <person name="Bensimon A."/>
            <person name="Giraud T."/>
            <person name="Brygoo Y."/>
        </authorList>
    </citation>
    <scope>NUCLEOTIDE SEQUENCE [LARGE SCALE GENOMIC DNA]</scope>
    <source>
        <strain evidence="3">FM 013</strain>
    </source>
</reference>
<gene>
    <name evidence="2" type="ORF">PCAMFM013_S044g000019</name>
</gene>
<dbReference type="GO" id="GO:0004672">
    <property type="term" value="F:protein kinase activity"/>
    <property type="evidence" value="ECO:0007669"/>
    <property type="project" value="InterPro"/>
</dbReference>
<dbReference type="InterPro" id="IPR011009">
    <property type="entry name" value="Kinase-like_dom_sf"/>
</dbReference>
<dbReference type="AlphaFoldDB" id="A0A0G4PUK1"/>
<keyword evidence="3" id="KW-1185">Reference proteome</keyword>
<keyword evidence="2" id="KW-0808">Transferase</keyword>
<evidence type="ECO:0000313" key="3">
    <source>
        <dbReference type="Proteomes" id="UP000053732"/>
    </source>
</evidence>
<feature type="domain" description="Protein kinase" evidence="1">
    <location>
        <begin position="177"/>
        <end position="489"/>
    </location>
</feature>
<dbReference type="PANTHER" id="PTHR37542">
    <property type="entry name" value="HELO DOMAIN-CONTAINING PROTEIN-RELATED"/>
    <property type="match status" value="1"/>
</dbReference>
<dbReference type="InterPro" id="IPR000719">
    <property type="entry name" value="Prot_kinase_dom"/>
</dbReference>
<keyword evidence="2" id="KW-0418">Kinase</keyword>
<dbReference type="STRING" id="1429867.A0A0G4PUK1"/>
<name>A0A0G4PUK1_PENC3</name>
<dbReference type="PROSITE" id="PS50011">
    <property type="entry name" value="PROTEIN_KINASE_DOM"/>
    <property type="match status" value="1"/>
</dbReference>
<protein>
    <submittedName>
        <fullName evidence="2">Serine/threonine-protein kinase 33</fullName>
    </submittedName>
</protein>
<sequence>MSGVELGLAVLSTADLCLKYGTLLLEKYRTFKGAESEIDDKILSIELFQVKTECQMDFLKSIWHTLPSKYQDCLGLIYPKLQGKLQIAVQAVEKILKKHAPDKDSLSWSKRLLYTMRLKETIERTIEDVNEWQRIFEPTWFLVLRVSDSAVRTELHRNAQSSSALTPSYHLRNSLENKVNEDMGISLSAKALQGAQYSKITFSDASVVIIPGKRPILIDPAECQTSNVSAFTKDVRYLAQRLRNADPLVFRILNCAGVIYAKDTPQHVSRFDFVFQIPKGMGRPQSLRQLLITGRQTYPLSDRVRIANQLAKSVSFVHMYSFVHKNIRPETIMILEDGESELGSLFLTGFKIFRMVGEQSGRLGDSDWAKNIYRHPQRQGLYPEENYRMLHDIYSLGVCLLEIGLWESLVQYESSSDHAEMYPNEVFQASGANAPKVDASKALFEDLAKNVLPAKMGKLYAQVVLTCLTYYDEEQDAILEGVTYIERILMRLGEISV</sequence>
<dbReference type="SUPFAM" id="SSF56112">
    <property type="entry name" value="Protein kinase-like (PK-like)"/>
    <property type="match status" value="1"/>
</dbReference>